<dbReference type="RefSeq" id="WP_309797794.1">
    <property type="nucleotide sequence ID" value="NZ_JAVDPW010000008.1"/>
</dbReference>
<dbReference type="PANTHER" id="PTHR43135:SF3">
    <property type="entry name" value="ALPHA-D-RIBOSE 1-METHYLPHOSPHONATE 5-TRIPHOSPHATE DIPHOSPHATASE"/>
    <property type="match status" value="1"/>
</dbReference>
<dbReference type="Proteomes" id="UP001262410">
    <property type="component" value="Unassembled WGS sequence"/>
</dbReference>
<evidence type="ECO:0000259" key="1">
    <source>
        <dbReference type="Pfam" id="PF07969"/>
    </source>
</evidence>
<keyword evidence="3" id="KW-1185">Reference proteome</keyword>
<comment type="caution">
    <text evidence="2">The sequence shown here is derived from an EMBL/GenBank/DDBJ whole genome shotgun (WGS) entry which is preliminary data.</text>
</comment>
<gene>
    <name evidence="2" type="ORF">E9232_004585</name>
</gene>
<dbReference type="NCBIfam" id="NF011990">
    <property type="entry name" value="PRK15446.2-6"/>
    <property type="match status" value="1"/>
</dbReference>
<dbReference type="Pfam" id="PF07969">
    <property type="entry name" value="Amidohydro_3"/>
    <property type="match status" value="1"/>
</dbReference>
<dbReference type="InterPro" id="IPR011059">
    <property type="entry name" value="Metal-dep_hydrolase_composite"/>
</dbReference>
<dbReference type="SUPFAM" id="SSF51338">
    <property type="entry name" value="Composite domain of metallo-dependent hydrolases"/>
    <property type="match status" value="1"/>
</dbReference>
<dbReference type="SUPFAM" id="SSF51556">
    <property type="entry name" value="Metallo-dependent hydrolases"/>
    <property type="match status" value="1"/>
</dbReference>
<dbReference type="InterPro" id="IPR051781">
    <property type="entry name" value="Metallo-dep_Hydrolase"/>
</dbReference>
<dbReference type="Gene3D" id="3.20.20.140">
    <property type="entry name" value="Metal-dependent hydrolases"/>
    <property type="match status" value="1"/>
</dbReference>
<dbReference type="GO" id="GO:0016787">
    <property type="term" value="F:hydrolase activity"/>
    <property type="evidence" value="ECO:0007669"/>
    <property type="project" value="UniProtKB-KW"/>
</dbReference>
<dbReference type="NCBIfam" id="TIGR02318">
    <property type="entry name" value="phosphono_phnM"/>
    <property type="match status" value="1"/>
</dbReference>
<evidence type="ECO:0000313" key="2">
    <source>
        <dbReference type="EMBL" id="MDR6292047.1"/>
    </source>
</evidence>
<dbReference type="NCBIfam" id="NF011983">
    <property type="entry name" value="PRK15446.1-4"/>
    <property type="match status" value="1"/>
</dbReference>
<dbReference type="EC" id="3.6.1.63" evidence="2"/>
<dbReference type="NCBIfam" id="NF011984">
    <property type="entry name" value="PRK15446.1-5"/>
    <property type="match status" value="1"/>
</dbReference>
<proteinExistence type="predicted"/>
<evidence type="ECO:0000313" key="3">
    <source>
        <dbReference type="Proteomes" id="UP001262410"/>
    </source>
</evidence>
<name>A0ABU1JUS9_9PROT</name>
<sequence>MAGDLIVANARIVTAEAELTGSLAAAGGRITGLDEGATGLAGAVDFEGDYLLPGLVELHTDHLERHYTPRPGVRWPAVTAVMAHDAQVAAAGITTVFDALALVGGRSGEDRLETLRPMVDGIRQAQAGGMLRAEHFLHLRCEVTEAHVLELFEPFRDDPLVHFMSVMDHAPGHRQFADLAKYREIYKGMLGMTDEQLDAQTASRIAASRTYGVTNRDALTAIGRERGLPIASHDDETPAHVAEAAALGMVVSEFPTTLAAARAARQHGLQILMGAPNLVRGGSHSGNVSAGELAAEGLVDILSSDYVPVSLLHGAFTLAGKGGADSGIGLPAALATVSVNPARAASLGDRGRIEPGLRADLLRVRLVDGVPVVRSVWREGERVA</sequence>
<organism evidence="2 3">
    <name type="scientific">Inquilinus ginsengisoli</name>
    <dbReference type="NCBI Taxonomy" id="363840"/>
    <lineage>
        <taxon>Bacteria</taxon>
        <taxon>Pseudomonadati</taxon>
        <taxon>Pseudomonadota</taxon>
        <taxon>Alphaproteobacteria</taxon>
        <taxon>Rhodospirillales</taxon>
        <taxon>Rhodospirillaceae</taxon>
        <taxon>Inquilinus</taxon>
    </lineage>
</organism>
<dbReference type="InterPro" id="IPR013108">
    <property type="entry name" value="Amidohydro_3"/>
</dbReference>
<dbReference type="PIRSF" id="PIRSF038971">
    <property type="entry name" value="PhnM"/>
    <property type="match status" value="1"/>
</dbReference>
<dbReference type="NCBIfam" id="NF011981">
    <property type="entry name" value="PRK15446.1-2"/>
    <property type="match status" value="1"/>
</dbReference>
<accession>A0ABU1JUS9</accession>
<dbReference type="CDD" id="cd01306">
    <property type="entry name" value="PhnM"/>
    <property type="match status" value="1"/>
</dbReference>
<keyword evidence="2" id="KW-0378">Hydrolase</keyword>
<dbReference type="InterPro" id="IPR032466">
    <property type="entry name" value="Metal_Hydrolase"/>
</dbReference>
<feature type="domain" description="Amidohydrolase 3" evidence="1">
    <location>
        <begin position="79"/>
        <end position="364"/>
    </location>
</feature>
<dbReference type="PANTHER" id="PTHR43135">
    <property type="entry name" value="ALPHA-D-RIBOSE 1-METHYLPHOSPHONATE 5-TRIPHOSPHATE DIPHOSPHATASE"/>
    <property type="match status" value="1"/>
</dbReference>
<dbReference type="InterPro" id="IPR012696">
    <property type="entry name" value="PhnM"/>
</dbReference>
<protein>
    <submittedName>
        <fullName evidence="2">Alpha-D-ribose 1-methylphosphonate 5-triphosphate diphosphatase</fullName>
        <ecNumber evidence="2">3.6.1.63</ecNumber>
    </submittedName>
</protein>
<dbReference type="EMBL" id="JAVDPW010000008">
    <property type="protein sequence ID" value="MDR6292047.1"/>
    <property type="molecule type" value="Genomic_DNA"/>
</dbReference>
<reference evidence="2 3" key="1">
    <citation type="submission" date="2023-07" db="EMBL/GenBank/DDBJ databases">
        <title>Sorghum-associated microbial communities from plants grown in Nebraska, USA.</title>
        <authorList>
            <person name="Schachtman D."/>
        </authorList>
    </citation>
    <scope>NUCLEOTIDE SEQUENCE [LARGE SCALE GENOMIC DNA]</scope>
    <source>
        <strain evidence="2 3">584</strain>
    </source>
</reference>
<dbReference type="NCBIfam" id="NF011987">
    <property type="entry name" value="PRK15446.2-3"/>
    <property type="match status" value="1"/>
</dbReference>